<dbReference type="EMBL" id="WBUI01000005">
    <property type="protein sequence ID" value="KAB2933643.1"/>
    <property type="molecule type" value="Genomic_DNA"/>
</dbReference>
<evidence type="ECO:0000313" key="2">
    <source>
        <dbReference type="Proteomes" id="UP000460298"/>
    </source>
</evidence>
<dbReference type="Gene3D" id="1.10.10.10">
    <property type="entry name" value="Winged helix-like DNA-binding domain superfamily/Winged helix DNA-binding domain"/>
    <property type="match status" value="1"/>
</dbReference>
<evidence type="ECO:0000313" key="1">
    <source>
        <dbReference type="EMBL" id="KAB2933643.1"/>
    </source>
</evidence>
<dbReference type="NCBIfam" id="TIGR04176">
    <property type="entry name" value="MarR_EPS"/>
    <property type="match status" value="1"/>
</dbReference>
<dbReference type="InterPro" id="IPR036388">
    <property type="entry name" value="WH-like_DNA-bd_sf"/>
</dbReference>
<dbReference type="AlphaFoldDB" id="A0A833H3L0"/>
<dbReference type="SUPFAM" id="SSF46785">
    <property type="entry name" value="Winged helix' DNA-binding domain"/>
    <property type="match status" value="1"/>
</dbReference>
<gene>
    <name evidence="1" type="ORF">F9K24_07315</name>
</gene>
<sequence>MPPAAIEETHFQVLRIVDSRPELTQRELADELGVSIGKANYVLNALIEKGLVKARNFKNSRNKAAYAYCLTPAGIEEKGRVTVRFLRRKMEEYEQMKKEIEELRKEVGE</sequence>
<organism evidence="1 2">
    <name type="scientific">Leptonema illini</name>
    <dbReference type="NCBI Taxonomy" id="183"/>
    <lineage>
        <taxon>Bacteria</taxon>
        <taxon>Pseudomonadati</taxon>
        <taxon>Spirochaetota</taxon>
        <taxon>Spirochaetia</taxon>
        <taxon>Leptospirales</taxon>
        <taxon>Leptospiraceae</taxon>
        <taxon>Leptonema</taxon>
    </lineage>
</organism>
<accession>A0A833H3L0</accession>
<proteinExistence type="predicted"/>
<dbReference type="Pfam" id="PF13412">
    <property type="entry name" value="HTH_24"/>
    <property type="match status" value="1"/>
</dbReference>
<dbReference type="InterPro" id="IPR026433">
    <property type="entry name" value="MarR_EPS"/>
</dbReference>
<comment type="caution">
    <text evidence="1">The sequence shown here is derived from an EMBL/GenBank/DDBJ whole genome shotgun (WGS) entry which is preliminary data.</text>
</comment>
<reference evidence="1 2" key="1">
    <citation type="submission" date="2019-10" db="EMBL/GenBank/DDBJ databases">
        <title>Extracellular Electron Transfer in a Candidatus Methanoperedens spp. Enrichment Culture.</title>
        <authorList>
            <person name="Berger S."/>
            <person name="Rangel Shaw D."/>
            <person name="Berben T."/>
            <person name="In 'T Zandt M."/>
            <person name="Frank J."/>
            <person name="Reimann J."/>
            <person name="Jetten M.S.M."/>
            <person name="Welte C.U."/>
        </authorList>
    </citation>
    <scope>NUCLEOTIDE SEQUENCE [LARGE SCALE GENOMIC DNA]</scope>
    <source>
        <strain evidence="1">SB12</strain>
    </source>
</reference>
<dbReference type="InterPro" id="IPR036390">
    <property type="entry name" value="WH_DNA-bd_sf"/>
</dbReference>
<dbReference type="Proteomes" id="UP000460298">
    <property type="component" value="Unassembled WGS sequence"/>
</dbReference>
<name>A0A833H3L0_9LEPT</name>
<protein>
    <submittedName>
        <fullName evidence="1">MarR family EPS-associated transcriptional regulator</fullName>
    </submittedName>
</protein>